<accession>A0ABN8G7C3</accession>
<gene>
    <name evidence="4" type="ORF">PAECIP111893_01023</name>
</gene>
<dbReference type="Pfam" id="PF17782">
    <property type="entry name" value="WHD_DprA"/>
    <property type="match status" value="1"/>
</dbReference>
<protein>
    <recommendedName>
        <fullName evidence="6">DNA processing protein</fullName>
    </recommendedName>
</protein>
<dbReference type="NCBIfam" id="TIGR00732">
    <property type="entry name" value="dprA"/>
    <property type="match status" value="1"/>
</dbReference>
<sequence>MCARPHKGMDLLASDDMRREMILTLHESAGIGWQTIRKIVEYGRWDSYQRFTANAWMTSIGMRQEQANTVVKAFEALDIERRSEQFYKRKINVITRFDAAYPELLSEIPQPPWVLYVIGDMDLLNRPSIAIVGTRAPTAYGRKTASELAKGLSERGIAVVSGLARGIDGIAHEGALRGGGGTIAVLGSPVDMIYPAENRSLYHDIAARGVLVSETPLGSPLHPGLFPLRNRIIAGLSLGTVVVEAAQRSGSLITADLALEMSREVFAVPGPLSSPKSAGTNRLISKSGAKLITSVADILEEYSWLSAQGLINSEWGSEPSPILTADEERIYQILLDQPCSTDELHELSSMPFGLLHAVLINLTIKRKIEQHRGSIYSVT</sequence>
<name>A0ABN8G7C3_9BACL</name>
<comment type="caution">
    <text evidence="4">The sequence shown here is derived from an EMBL/GenBank/DDBJ whole genome shotgun (WGS) entry which is preliminary data.</text>
</comment>
<comment type="similarity">
    <text evidence="1">Belongs to the DprA/Smf family.</text>
</comment>
<dbReference type="InterPro" id="IPR003488">
    <property type="entry name" value="DprA"/>
</dbReference>
<dbReference type="EMBL" id="CAKMMF010000004">
    <property type="protein sequence ID" value="CAH1197863.1"/>
    <property type="molecule type" value="Genomic_DNA"/>
</dbReference>
<feature type="domain" description="DprA winged helix" evidence="3">
    <location>
        <begin position="318"/>
        <end position="373"/>
    </location>
</feature>
<dbReference type="Gene3D" id="3.40.50.450">
    <property type="match status" value="1"/>
</dbReference>
<proteinExistence type="inferred from homology"/>
<dbReference type="InterPro" id="IPR041614">
    <property type="entry name" value="DprA_WH"/>
</dbReference>
<dbReference type="InterPro" id="IPR057666">
    <property type="entry name" value="DrpA_SLOG"/>
</dbReference>
<evidence type="ECO:0008006" key="6">
    <source>
        <dbReference type="Google" id="ProtNLM"/>
    </source>
</evidence>
<evidence type="ECO:0000256" key="1">
    <source>
        <dbReference type="ARBA" id="ARBA00006525"/>
    </source>
</evidence>
<dbReference type="SUPFAM" id="SSF102405">
    <property type="entry name" value="MCP/YpsA-like"/>
    <property type="match status" value="1"/>
</dbReference>
<dbReference type="PANTHER" id="PTHR43022">
    <property type="entry name" value="PROTEIN SMF"/>
    <property type="match status" value="1"/>
</dbReference>
<dbReference type="Pfam" id="PF02481">
    <property type="entry name" value="DNA_processg_A"/>
    <property type="match status" value="1"/>
</dbReference>
<reference evidence="4" key="1">
    <citation type="submission" date="2022-01" db="EMBL/GenBank/DDBJ databases">
        <authorList>
            <person name="Criscuolo A."/>
        </authorList>
    </citation>
    <scope>NUCLEOTIDE SEQUENCE</scope>
    <source>
        <strain evidence="4">CIP111893</strain>
    </source>
</reference>
<evidence type="ECO:0000313" key="4">
    <source>
        <dbReference type="EMBL" id="CAH1197863.1"/>
    </source>
</evidence>
<dbReference type="PANTHER" id="PTHR43022:SF1">
    <property type="entry name" value="PROTEIN SMF"/>
    <property type="match status" value="1"/>
</dbReference>
<feature type="domain" description="Smf/DprA SLOG" evidence="2">
    <location>
        <begin position="93"/>
        <end position="302"/>
    </location>
</feature>
<evidence type="ECO:0000313" key="5">
    <source>
        <dbReference type="Proteomes" id="UP000838686"/>
    </source>
</evidence>
<dbReference type="Gene3D" id="1.10.10.10">
    <property type="entry name" value="Winged helix-like DNA-binding domain superfamily/Winged helix DNA-binding domain"/>
    <property type="match status" value="1"/>
</dbReference>
<dbReference type="InterPro" id="IPR036388">
    <property type="entry name" value="WH-like_DNA-bd_sf"/>
</dbReference>
<evidence type="ECO:0000259" key="3">
    <source>
        <dbReference type="Pfam" id="PF17782"/>
    </source>
</evidence>
<organism evidence="4 5">
    <name type="scientific">Paenibacillus plantiphilus</name>
    <dbReference type="NCBI Taxonomy" id="2905650"/>
    <lineage>
        <taxon>Bacteria</taxon>
        <taxon>Bacillati</taxon>
        <taxon>Bacillota</taxon>
        <taxon>Bacilli</taxon>
        <taxon>Bacillales</taxon>
        <taxon>Paenibacillaceae</taxon>
        <taxon>Paenibacillus</taxon>
    </lineage>
</organism>
<keyword evidence="5" id="KW-1185">Reference proteome</keyword>
<evidence type="ECO:0000259" key="2">
    <source>
        <dbReference type="Pfam" id="PF02481"/>
    </source>
</evidence>
<dbReference type="Proteomes" id="UP000838686">
    <property type="component" value="Unassembled WGS sequence"/>
</dbReference>